<dbReference type="Pfam" id="PF08149">
    <property type="entry name" value="BING4CT"/>
    <property type="match status" value="1"/>
</dbReference>
<evidence type="ECO:0000256" key="7">
    <source>
        <dbReference type="SAM" id="MobiDB-lite"/>
    </source>
</evidence>
<dbReference type="GO" id="GO:0032040">
    <property type="term" value="C:small-subunit processome"/>
    <property type="evidence" value="ECO:0007669"/>
    <property type="project" value="TreeGrafter"/>
</dbReference>
<evidence type="ECO:0000256" key="5">
    <source>
        <dbReference type="ARBA" id="ARBA00023242"/>
    </source>
</evidence>
<dbReference type="KEGG" id="mis:MICPUN_85803"/>
<proteinExistence type="predicted"/>
<gene>
    <name evidence="9" type="ORF">MICPUN_85803</name>
</gene>
<name>C1FI30_MICCC</name>
<keyword evidence="10" id="KW-1185">Reference proteome</keyword>
<dbReference type="AlphaFoldDB" id="C1FI30"/>
<evidence type="ECO:0000256" key="1">
    <source>
        <dbReference type="ARBA" id="ARBA00004604"/>
    </source>
</evidence>
<keyword evidence="5" id="KW-0539">Nucleus</keyword>
<evidence type="ECO:0000256" key="3">
    <source>
        <dbReference type="ARBA" id="ARBA00022574"/>
    </source>
</evidence>
<dbReference type="InterPro" id="IPR036322">
    <property type="entry name" value="WD40_repeat_dom_sf"/>
</dbReference>
<dbReference type="FunCoup" id="C1FI30">
    <property type="interactions" value="1781"/>
</dbReference>
<evidence type="ECO:0000313" key="9">
    <source>
        <dbReference type="EMBL" id="ACO69921.1"/>
    </source>
</evidence>
<dbReference type="InterPro" id="IPR001680">
    <property type="entry name" value="WD40_rpt"/>
</dbReference>
<comment type="subcellular location">
    <subcellularLocation>
        <location evidence="1">Nucleus</location>
        <location evidence="1">Nucleolus</location>
    </subcellularLocation>
</comment>
<evidence type="ECO:0000259" key="8">
    <source>
        <dbReference type="SMART" id="SM01033"/>
    </source>
</evidence>
<dbReference type="STRING" id="296587.C1FI30"/>
<evidence type="ECO:0000256" key="4">
    <source>
        <dbReference type="ARBA" id="ARBA00022737"/>
    </source>
</evidence>
<dbReference type="InParanoid" id="C1FI30"/>
<evidence type="ECO:0000256" key="2">
    <source>
        <dbReference type="ARBA" id="ARBA00022552"/>
    </source>
</evidence>
<dbReference type="PROSITE" id="PS50294">
    <property type="entry name" value="WD_REPEATS_REGION"/>
    <property type="match status" value="1"/>
</dbReference>
<feature type="compositionally biased region" description="Basic and acidic residues" evidence="7">
    <location>
        <begin position="494"/>
        <end position="510"/>
    </location>
</feature>
<dbReference type="PROSITE" id="PS50082">
    <property type="entry name" value="WD_REPEATS_2"/>
    <property type="match status" value="1"/>
</dbReference>
<dbReference type="OMA" id="EFLPYHW"/>
<keyword evidence="2" id="KW-0698">rRNA processing</keyword>
<keyword evidence="4" id="KW-0677">Repeat</keyword>
<evidence type="ECO:0000313" key="10">
    <source>
        <dbReference type="Proteomes" id="UP000002009"/>
    </source>
</evidence>
<dbReference type="SUPFAM" id="SSF50978">
    <property type="entry name" value="WD40 repeat-like"/>
    <property type="match status" value="1"/>
</dbReference>
<dbReference type="InterPro" id="IPR019775">
    <property type="entry name" value="WD40_repeat_CS"/>
</dbReference>
<dbReference type="SMART" id="SM00320">
    <property type="entry name" value="WD40"/>
    <property type="match status" value="6"/>
</dbReference>
<dbReference type="Proteomes" id="UP000002009">
    <property type="component" value="Chromosome 10"/>
</dbReference>
<sequence length="551" mass="61571">MVSREKKLKRELNKRAKKFMKGDTVNTKNIKDKKTKAHVRYANVLADNAATDAALHEKWLLPSTPGAIEVEGDERTWRIKQDEIMKAVDINAARKAFDLSLPTLGPYSVDFTPNGRDLLIGGRKGHVAMIRWSDYKLVTEVQLKETVRDVKFLHNGQFFACAQRKYAYIYDNRGLEVHCLKDHTEVNRLEFLNHHFLLCTVGDQGVLRYQDTTHGKIIAQHRTKLGPCDAMRQNPTNAIIHLGHSNGTVTLWSPNMGHSLVKMLCHRGPVRSLAVDMTGRYMATCGADSQVKTWDVRMYKEVHSYYSAVPAVHVDISQRGMLGVGYGGRVQIWDQALSGPKAQAPYLNHQFRRGEIVRDFAFCPYDDAIGVGHSGGFSNLIVPGAGEPNYDSMIANPFETRNQRREQEVAQLMDKLPPEMIQLDPDGIGVVRAVPKEVQKERREKALEAEMAARRDKREANLEKTRMKGKNKTSKRYRKKQANVVDDKKLRARMLAEETKQKAAKARGEGGRATGGGAEGGGAMPAQTAGAASSAPVAPKDVSAALRRFYK</sequence>
<protein>
    <recommendedName>
        <fullName evidence="8">BING4 C-terminal domain-containing protein</fullName>
    </recommendedName>
</protein>
<dbReference type="RefSeq" id="XP_002508663.1">
    <property type="nucleotide sequence ID" value="XM_002508617.1"/>
</dbReference>
<dbReference type="GeneID" id="8246673"/>
<dbReference type="GO" id="GO:0000462">
    <property type="term" value="P:maturation of SSU-rRNA from tricistronic rRNA transcript (SSU-rRNA, 5.8S rRNA, LSU-rRNA)"/>
    <property type="evidence" value="ECO:0007669"/>
    <property type="project" value="TreeGrafter"/>
</dbReference>
<feature type="compositionally biased region" description="Basic and acidic residues" evidence="7">
    <location>
        <begin position="450"/>
        <end position="466"/>
    </location>
</feature>
<evidence type="ECO:0000256" key="6">
    <source>
        <dbReference type="PROSITE-ProRule" id="PRU00221"/>
    </source>
</evidence>
<dbReference type="InterPro" id="IPR012952">
    <property type="entry name" value="BING4_C_dom"/>
</dbReference>
<feature type="region of interest" description="Disordered" evidence="7">
    <location>
        <begin position="450"/>
        <end position="482"/>
    </location>
</feature>
<feature type="region of interest" description="Disordered" evidence="7">
    <location>
        <begin position="494"/>
        <end position="541"/>
    </location>
</feature>
<dbReference type="GO" id="GO:0030686">
    <property type="term" value="C:90S preribosome"/>
    <property type="evidence" value="ECO:0007669"/>
    <property type="project" value="TreeGrafter"/>
</dbReference>
<feature type="repeat" description="WD" evidence="6">
    <location>
        <begin position="263"/>
        <end position="304"/>
    </location>
</feature>
<feature type="domain" description="BING4 C-terminal" evidence="8">
    <location>
        <begin position="345"/>
        <end position="425"/>
    </location>
</feature>
<dbReference type="eggNOG" id="KOG1272">
    <property type="taxonomic scope" value="Eukaryota"/>
</dbReference>
<dbReference type="FunFam" id="2.130.10.10:FF:000378">
    <property type="entry name" value="U3 small nucleolar RNA-associated protein 7"/>
    <property type="match status" value="1"/>
</dbReference>
<feature type="compositionally biased region" description="Gly residues" evidence="7">
    <location>
        <begin position="511"/>
        <end position="523"/>
    </location>
</feature>
<reference evidence="9 10" key="1">
    <citation type="journal article" date="2009" name="Science">
        <title>Green evolution and dynamic adaptations revealed by genomes of the marine picoeukaryotes Micromonas.</title>
        <authorList>
            <person name="Worden A.Z."/>
            <person name="Lee J.H."/>
            <person name="Mock T."/>
            <person name="Rouze P."/>
            <person name="Simmons M.P."/>
            <person name="Aerts A.L."/>
            <person name="Allen A.E."/>
            <person name="Cuvelier M.L."/>
            <person name="Derelle E."/>
            <person name="Everett M.V."/>
            <person name="Foulon E."/>
            <person name="Grimwood J."/>
            <person name="Gundlach H."/>
            <person name="Henrissat B."/>
            <person name="Napoli C."/>
            <person name="McDonald S.M."/>
            <person name="Parker M.S."/>
            <person name="Rombauts S."/>
            <person name="Salamov A."/>
            <person name="Von Dassow P."/>
            <person name="Badger J.H."/>
            <person name="Coutinho P.M."/>
            <person name="Demir E."/>
            <person name="Dubchak I."/>
            <person name="Gentemann C."/>
            <person name="Eikrem W."/>
            <person name="Gready J.E."/>
            <person name="John U."/>
            <person name="Lanier W."/>
            <person name="Lindquist E.A."/>
            <person name="Lucas S."/>
            <person name="Mayer K.F."/>
            <person name="Moreau H."/>
            <person name="Not F."/>
            <person name="Otillar R."/>
            <person name="Panaud O."/>
            <person name="Pangilinan J."/>
            <person name="Paulsen I."/>
            <person name="Piegu B."/>
            <person name="Poliakov A."/>
            <person name="Robbens S."/>
            <person name="Schmutz J."/>
            <person name="Toulza E."/>
            <person name="Wyss T."/>
            <person name="Zelensky A."/>
            <person name="Zhou K."/>
            <person name="Armbrust E.V."/>
            <person name="Bhattacharya D."/>
            <person name="Goodenough U.W."/>
            <person name="Van de Peer Y."/>
            <person name="Grigoriev I.V."/>
        </authorList>
    </citation>
    <scope>NUCLEOTIDE SEQUENCE [LARGE SCALE GENOMIC DNA]</scope>
    <source>
        <strain evidence="10">RCC299 / NOUM17</strain>
    </source>
</reference>
<dbReference type="PANTHER" id="PTHR14085:SF3">
    <property type="entry name" value="WD REPEAT-CONTAINING PROTEIN 46"/>
    <property type="match status" value="1"/>
</dbReference>
<organism evidence="9 10">
    <name type="scientific">Micromonas commoda (strain RCC299 / NOUM17 / CCMP2709)</name>
    <name type="common">Picoplanktonic green alga</name>
    <dbReference type="NCBI Taxonomy" id="296587"/>
    <lineage>
        <taxon>Eukaryota</taxon>
        <taxon>Viridiplantae</taxon>
        <taxon>Chlorophyta</taxon>
        <taxon>Mamiellophyceae</taxon>
        <taxon>Mamiellales</taxon>
        <taxon>Mamiellaceae</taxon>
        <taxon>Micromonas</taxon>
    </lineage>
</organism>
<accession>C1FI30</accession>
<dbReference type="Pfam" id="PF00400">
    <property type="entry name" value="WD40"/>
    <property type="match status" value="1"/>
</dbReference>
<dbReference type="OrthoDB" id="10251154at2759"/>
<dbReference type="InterPro" id="IPR040315">
    <property type="entry name" value="WDR46/Utp7"/>
</dbReference>
<dbReference type="PROSITE" id="PS00678">
    <property type="entry name" value="WD_REPEATS_1"/>
    <property type="match status" value="1"/>
</dbReference>
<keyword evidence="3 6" id="KW-0853">WD repeat</keyword>
<dbReference type="Gene3D" id="2.130.10.10">
    <property type="entry name" value="YVTN repeat-like/Quinoprotein amine dehydrogenase"/>
    <property type="match status" value="1"/>
</dbReference>
<dbReference type="PANTHER" id="PTHR14085">
    <property type="entry name" value="WD-REPEAT PROTEIN BING4"/>
    <property type="match status" value="1"/>
</dbReference>
<dbReference type="InterPro" id="IPR015943">
    <property type="entry name" value="WD40/YVTN_repeat-like_dom_sf"/>
</dbReference>
<dbReference type="EMBL" id="CP001576">
    <property type="protein sequence ID" value="ACO69921.1"/>
    <property type="molecule type" value="Genomic_DNA"/>
</dbReference>
<dbReference type="SMART" id="SM01033">
    <property type="entry name" value="BING4CT"/>
    <property type="match status" value="1"/>
</dbReference>
<feature type="compositionally biased region" description="Basic residues" evidence="7">
    <location>
        <begin position="467"/>
        <end position="481"/>
    </location>
</feature>